<protein>
    <submittedName>
        <fullName evidence="1">Uncharacterized protein</fullName>
    </submittedName>
</protein>
<organism evidence="1">
    <name type="scientific">Cacopsylla melanoneura</name>
    <dbReference type="NCBI Taxonomy" id="428564"/>
    <lineage>
        <taxon>Eukaryota</taxon>
        <taxon>Metazoa</taxon>
        <taxon>Ecdysozoa</taxon>
        <taxon>Arthropoda</taxon>
        <taxon>Hexapoda</taxon>
        <taxon>Insecta</taxon>
        <taxon>Pterygota</taxon>
        <taxon>Neoptera</taxon>
        <taxon>Paraneoptera</taxon>
        <taxon>Hemiptera</taxon>
        <taxon>Sternorrhyncha</taxon>
        <taxon>Psylloidea</taxon>
        <taxon>Psyllidae</taxon>
        <taxon>Psyllinae</taxon>
        <taxon>Cacopsylla</taxon>
    </lineage>
</organism>
<evidence type="ECO:0000313" key="1">
    <source>
        <dbReference type="EMBL" id="CAG6781322.1"/>
    </source>
</evidence>
<sequence>MNSKMSSNIRKGRKPAYEDEKYYEIVQNEREQLVENGRLISKRSPVWESIRSQYNMYGLSAEALYMHFYSGRLASALKRMLGIDTIVTSYEEFKEEEEEEEQFVQILPSIKFVDKSLVDSLVPTPLYSTTLTVNEAGTVEVFPYKPVYFLAS</sequence>
<dbReference type="AlphaFoldDB" id="A0A8D9BDN5"/>
<reference evidence="1" key="1">
    <citation type="submission" date="2021-05" db="EMBL/GenBank/DDBJ databases">
        <authorList>
            <person name="Alioto T."/>
            <person name="Alioto T."/>
            <person name="Gomez Garrido J."/>
        </authorList>
    </citation>
    <scope>NUCLEOTIDE SEQUENCE</scope>
</reference>
<accession>A0A8D9BDN5</accession>
<proteinExistence type="predicted"/>
<dbReference type="EMBL" id="HBUF01622464">
    <property type="protein sequence ID" value="CAG6781322.1"/>
    <property type="molecule type" value="Transcribed_RNA"/>
</dbReference>
<name>A0A8D9BDN5_9HEMI</name>